<keyword evidence="1" id="KW-1133">Transmembrane helix</keyword>
<comment type="caution">
    <text evidence="2">The sequence shown here is derived from an EMBL/GenBank/DDBJ whole genome shotgun (WGS) entry which is preliminary data.</text>
</comment>
<protein>
    <submittedName>
        <fullName evidence="2">Uncharacterized protein</fullName>
    </submittedName>
</protein>
<organism evidence="2 3">
    <name type="scientific">Durusdinium trenchii</name>
    <dbReference type="NCBI Taxonomy" id="1381693"/>
    <lineage>
        <taxon>Eukaryota</taxon>
        <taxon>Sar</taxon>
        <taxon>Alveolata</taxon>
        <taxon>Dinophyceae</taxon>
        <taxon>Suessiales</taxon>
        <taxon>Symbiodiniaceae</taxon>
        <taxon>Durusdinium</taxon>
    </lineage>
</organism>
<sequence>MATAEKEKKADLDFVSARDSYIPLFDGTLSGYREWRKRILIYYKKMCLSKRQGEAILNLLGSLSGTAWKLCEDFDIEQAENDKALDHILTRLDSTFRYDSKVELPADFSAYFEHLQRRQDQTLLQFVTDHDDKLKQVEKHGVKLPDTVQGWHLLAKSGLTREQKQMLMTQSAFLERAKTQQAMYAILGQDYKGGGQSVNSRWQRPFNSTGKGRGYFAGEDNAVDLTWDNPSVEWEPEDEGTYYLDDEQEYLLALTDTFDSDQLSMEPSFDLQLEETLGDPGTFDDFLTEEHIYQVTFQKPEKPETFQQQRMRLDRQETMSFGPQRTARASMTPYMKPPQPENAETVFEMEDLDADSLPPGWIFQKDTKTLELKSSLKDFREIKSGSNPHSVTNHFKTENIFKSTKNSKNAENSDITLRYKPFESIHSWQDLSKVKAVLAGNHFIQALDVDTCPVEQEYFWSPLTVLCTLLMLFSAILSFATYKFGRFLERRHWRNLVNTRIRVTAGRHERHEQALRDQLRDLHLQHMEKVCELEERLAELIARNQF</sequence>
<gene>
    <name evidence="2" type="ORF">CCMP2556_LOCUS7919</name>
</gene>
<dbReference type="Proteomes" id="UP001642484">
    <property type="component" value="Unassembled WGS sequence"/>
</dbReference>
<keyword evidence="3" id="KW-1185">Reference proteome</keyword>
<proteinExistence type="predicted"/>
<name>A0ABP0ITD9_9DINO</name>
<evidence type="ECO:0000313" key="2">
    <source>
        <dbReference type="EMBL" id="CAK9005048.1"/>
    </source>
</evidence>
<reference evidence="2 3" key="1">
    <citation type="submission" date="2024-02" db="EMBL/GenBank/DDBJ databases">
        <authorList>
            <person name="Chen Y."/>
            <person name="Shah S."/>
            <person name="Dougan E. K."/>
            <person name="Thang M."/>
            <person name="Chan C."/>
        </authorList>
    </citation>
    <scope>NUCLEOTIDE SEQUENCE [LARGE SCALE GENOMIC DNA]</scope>
</reference>
<evidence type="ECO:0000313" key="3">
    <source>
        <dbReference type="Proteomes" id="UP001642484"/>
    </source>
</evidence>
<accession>A0ABP0ITD9</accession>
<evidence type="ECO:0000256" key="1">
    <source>
        <dbReference type="SAM" id="Phobius"/>
    </source>
</evidence>
<keyword evidence="1" id="KW-0812">Transmembrane</keyword>
<feature type="transmembrane region" description="Helical" evidence="1">
    <location>
        <begin position="458"/>
        <end position="482"/>
    </location>
</feature>
<keyword evidence="1" id="KW-0472">Membrane</keyword>
<dbReference type="EMBL" id="CAXAMN010003536">
    <property type="protein sequence ID" value="CAK9005048.1"/>
    <property type="molecule type" value="Genomic_DNA"/>
</dbReference>